<dbReference type="VEuPathDB" id="FungiDB:FUN_008288"/>
<protein>
    <submittedName>
        <fullName evidence="1">Uncharacterized protein</fullName>
    </submittedName>
</protein>
<dbReference type="VEuPathDB" id="FungiDB:RhiirFUN_008653"/>
<gene>
    <name evidence="1" type="ORF">RhiirA5_359245</name>
</gene>
<comment type="caution">
    <text evidence="1">The sequence shown here is derived from an EMBL/GenBank/DDBJ whole genome shotgun (WGS) entry which is preliminary data.</text>
</comment>
<dbReference type="Proteomes" id="UP000232722">
    <property type="component" value="Unassembled WGS sequence"/>
</dbReference>
<dbReference type="EMBL" id="LLXJ01000647">
    <property type="protein sequence ID" value="PKC07371.1"/>
    <property type="molecule type" value="Genomic_DNA"/>
</dbReference>
<dbReference type="AlphaFoldDB" id="A0A2N0PKK0"/>
<reference evidence="1 2" key="1">
    <citation type="submission" date="2016-04" db="EMBL/GenBank/DDBJ databases">
        <title>Genome analyses suggest a sexual origin of heterokaryosis in a supposedly ancient asexual fungus.</title>
        <authorList>
            <person name="Ropars J."/>
            <person name="Sedzielewska K."/>
            <person name="Noel J."/>
            <person name="Charron P."/>
            <person name="Farinelli L."/>
            <person name="Marton T."/>
            <person name="Kruger M."/>
            <person name="Pelin A."/>
            <person name="Brachmann A."/>
            <person name="Corradi N."/>
        </authorList>
    </citation>
    <scope>NUCLEOTIDE SEQUENCE [LARGE SCALE GENOMIC DNA]</scope>
    <source>
        <strain evidence="1 2">A5</strain>
    </source>
</reference>
<evidence type="ECO:0000313" key="2">
    <source>
        <dbReference type="Proteomes" id="UP000232722"/>
    </source>
</evidence>
<organism evidence="1 2">
    <name type="scientific">Rhizophagus irregularis</name>
    <dbReference type="NCBI Taxonomy" id="588596"/>
    <lineage>
        <taxon>Eukaryota</taxon>
        <taxon>Fungi</taxon>
        <taxon>Fungi incertae sedis</taxon>
        <taxon>Mucoromycota</taxon>
        <taxon>Glomeromycotina</taxon>
        <taxon>Glomeromycetes</taxon>
        <taxon>Glomerales</taxon>
        <taxon>Glomeraceae</taxon>
        <taxon>Rhizophagus</taxon>
    </lineage>
</organism>
<sequence>MSLTSLTSALFYPDLYSHTIPPTMISKIPSPQLFSQYFTNQTSTSFPLPRLNNQSSIQPGHNVQMTNPHFIPTTWLTPTYPNPITSEVTPPTFNIYPSPSPLSCEDKLHNFGKYNDEILSSKDQPSSYTYY</sequence>
<dbReference type="VEuPathDB" id="FungiDB:RhiirA1_406202"/>
<evidence type="ECO:0000313" key="1">
    <source>
        <dbReference type="EMBL" id="PKC07371.1"/>
    </source>
</evidence>
<reference evidence="1 2" key="2">
    <citation type="submission" date="2017-09" db="EMBL/GenBank/DDBJ databases">
        <title>Extensive intraspecific genome diversity in a model arbuscular mycorrhizal fungus.</title>
        <authorList>
            <person name="Chen E.C."/>
            <person name="Morin E."/>
            <person name="Beaudet D."/>
            <person name="Noel J."/>
            <person name="Ndikumana S."/>
            <person name="Charron P."/>
            <person name="St-Onge C."/>
            <person name="Giorgi J."/>
            <person name="Grigoriev I.V."/>
            <person name="Roux C."/>
            <person name="Martin F.M."/>
            <person name="Corradi N."/>
        </authorList>
    </citation>
    <scope>NUCLEOTIDE SEQUENCE [LARGE SCALE GENOMIC DNA]</scope>
    <source>
        <strain evidence="1 2">A5</strain>
    </source>
</reference>
<name>A0A2N0PKK0_9GLOM</name>
<proteinExistence type="predicted"/>
<accession>A0A2N0PKK0</accession>